<dbReference type="Pfam" id="PF02518">
    <property type="entry name" value="HATPase_c"/>
    <property type="match status" value="1"/>
</dbReference>
<dbReference type="InterPro" id="IPR003594">
    <property type="entry name" value="HATPase_dom"/>
</dbReference>
<dbReference type="PRINTS" id="PR00344">
    <property type="entry name" value="BCTRLSENSOR"/>
</dbReference>
<keyword evidence="6 9" id="KW-0418">Kinase</keyword>
<dbReference type="CDD" id="cd00075">
    <property type="entry name" value="HATPase"/>
    <property type="match status" value="1"/>
</dbReference>
<dbReference type="STRING" id="84022.CACET_c34300"/>
<dbReference type="PANTHER" id="PTHR43065">
    <property type="entry name" value="SENSOR HISTIDINE KINASE"/>
    <property type="match status" value="1"/>
</dbReference>
<name>A0A0D8IBF2_9CLOT</name>
<dbReference type="SUPFAM" id="SSF55874">
    <property type="entry name" value="ATPase domain of HSP90 chaperone/DNA topoisomerase II/histidine kinase"/>
    <property type="match status" value="1"/>
</dbReference>
<dbReference type="SMART" id="SM00387">
    <property type="entry name" value="HATPase_c"/>
    <property type="match status" value="1"/>
</dbReference>
<evidence type="ECO:0000256" key="4">
    <source>
        <dbReference type="ARBA" id="ARBA00022679"/>
    </source>
</evidence>
<evidence type="ECO:0000256" key="5">
    <source>
        <dbReference type="ARBA" id="ARBA00022741"/>
    </source>
</evidence>
<evidence type="ECO:0000256" key="3">
    <source>
        <dbReference type="ARBA" id="ARBA00022553"/>
    </source>
</evidence>
<keyword evidence="7" id="KW-0067">ATP-binding</keyword>
<dbReference type="InterPro" id="IPR036890">
    <property type="entry name" value="HATPase_C_sf"/>
</dbReference>
<evidence type="ECO:0000256" key="6">
    <source>
        <dbReference type="ARBA" id="ARBA00022777"/>
    </source>
</evidence>
<dbReference type="Gene3D" id="3.30.565.10">
    <property type="entry name" value="Histidine kinase-like ATPase, C-terminal domain"/>
    <property type="match status" value="1"/>
</dbReference>
<dbReference type="KEGG" id="cace:CACET_c34300"/>
<evidence type="ECO:0000313" key="10">
    <source>
        <dbReference type="Proteomes" id="UP000035704"/>
    </source>
</evidence>
<keyword evidence="8" id="KW-0902">Two-component regulatory system</keyword>
<organism evidence="9 10">
    <name type="scientific">Clostridium aceticum</name>
    <dbReference type="NCBI Taxonomy" id="84022"/>
    <lineage>
        <taxon>Bacteria</taxon>
        <taxon>Bacillati</taxon>
        <taxon>Bacillota</taxon>
        <taxon>Clostridia</taxon>
        <taxon>Eubacteriales</taxon>
        <taxon>Clostridiaceae</taxon>
        <taxon>Clostridium</taxon>
    </lineage>
</organism>
<gene>
    <name evidence="9" type="primary">glnK</name>
    <name evidence="9" type="ORF">CACET_c34300</name>
</gene>
<dbReference type="EMBL" id="CP009687">
    <property type="protein sequence ID" value="AKL96873.1"/>
    <property type="molecule type" value="Genomic_DNA"/>
</dbReference>
<comment type="catalytic activity">
    <reaction evidence="1">
        <text>ATP + protein L-histidine = ADP + protein N-phospho-L-histidine.</text>
        <dbReference type="EC" id="2.7.13.3"/>
    </reaction>
</comment>
<dbReference type="PROSITE" id="PS50109">
    <property type="entry name" value="HIS_KIN"/>
    <property type="match status" value="1"/>
</dbReference>
<dbReference type="GO" id="GO:0000160">
    <property type="term" value="P:phosphorelay signal transduction system"/>
    <property type="evidence" value="ECO:0007669"/>
    <property type="project" value="UniProtKB-KW"/>
</dbReference>
<dbReference type="GO" id="GO:0004673">
    <property type="term" value="F:protein histidine kinase activity"/>
    <property type="evidence" value="ECO:0007669"/>
    <property type="project" value="UniProtKB-EC"/>
</dbReference>
<accession>A0A0D8IBF2</accession>
<keyword evidence="10" id="KW-1185">Reference proteome</keyword>
<evidence type="ECO:0000256" key="8">
    <source>
        <dbReference type="ARBA" id="ARBA00023012"/>
    </source>
</evidence>
<dbReference type="PANTHER" id="PTHR43065:SF10">
    <property type="entry name" value="PEROXIDE STRESS-ACTIVATED HISTIDINE KINASE MAK3"/>
    <property type="match status" value="1"/>
</dbReference>
<dbReference type="RefSeq" id="WP_044824288.1">
    <property type="nucleotide sequence ID" value="NZ_CP009687.1"/>
</dbReference>
<evidence type="ECO:0000313" key="9">
    <source>
        <dbReference type="EMBL" id="AKL96873.1"/>
    </source>
</evidence>
<evidence type="ECO:0000256" key="7">
    <source>
        <dbReference type="ARBA" id="ARBA00022840"/>
    </source>
</evidence>
<dbReference type="InterPro" id="IPR004358">
    <property type="entry name" value="Sig_transdc_His_kin-like_C"/>
</dbReference>
<keyword evidence="4 9" id="KW-0808">Transferase</keyword>
<dbReference type="PATRIC" id="fig|84022.5.peg.3623"/>
<dbReference type="InterPro" id="IPR005467">
    <property type="entry name" value="His_kinase_dom"/>
</dbReference>
<dbReference type="GO" id="GO:0005524">
    <property type="term" value="F:ATP binding"/>
    <property type="evidence" value="ECO:0007669"/>
    <property type="project" value="UniProtKB-KW"/>
</dbReference>
<keyword evidence="5" id="KW-0547">Nucleotide-binding</keyword>
<reference evidence="9 10" key="1">
    <citation type="submission" date="2014-10" db="EMBL/GenBank/DDBJ databases">
        <title>Genome sequence of Clostridium aceticum DSM 1496.</title>
        <authorList>
            <person name="Poehlein A."/>
            <person name="Schiel-Bengelsdorf B."/>
            <person name="Gottschalk G."/>
            <person name="Duerre P."/>
            <person name="Daniel R."/>
        </authorList>
    </citation>
    <scope>NUCLEOTIDE SEQUENCE [LARGE SCALE GENOMIC DNA]</scope>
    <source>
        <strain evidence="9 10">DSM 1496</strain>
    </source>
</reference>
<dbReference type="Proteomes" id="UP000035704">
    <property type="component" value="Chromosome"/>
</dbReference>
<evidence type="ECO:0000256" key="2">
    <source>
        <dbReference type="ARBA" id="ARBA00012438"/>
    </source>
</evidence>
<proteinExistence type="predicted"/>
<sequence>MKNFKKYLVFALAVAAFGEIYFYPFNSTLRFSAAIIVLNLILLVNKKISPFFTCAFSGIAVFLQRSLLSIVFFSLTPQDVFLLHGPSIIYYVVYGILVSLFQVQENRDSVIKTIIFLSFSDIISNTTEILIRQDKFLAPFLQVLILAGITRSISAYLIFLFYKKQELSLLTREHRKKYAQLNLLISNIQAEMFYLKKSARDIENVMKKSYALYEEANIDSTLKEKTLNIALEIHEIKKDYYRVLKGFESFLDDFEENGRMMLADMFAIIRENTWRYLKEHDLDISITFNYEDNFKVQKYYHLFTILNNLIINAIDACEGRGTIQVLQKSSHNDILFQVIDDGEGIEVEILPYIFNPGFTTKYDEKSGAPSTGIGLSHVKSMVDELMGTVKVIHEVEDKTIFEIVLPKKILIG</sequence>
<dbReference type="AlphaFoldDB" id="A0A0D8IBF2"/>
<evidence type="ECO:0000256" key="1">
    <source>
        <dbReference type="ARBA" id="ARBA00000085"/>
    </source>
</evidence>
<dbReference type="OrthoDB" id="1791938at2"/>
<keyword evidence="3" id="KW-0597">Phosphoprotein</keyword>
<protein>
    <recommendedName>
        <fullName evidence="2">histidine kinase</fullName>
        <ecNumber evidence="2">2.7.13.3</ecNumber>
    </recommendedName>
</protein>
<dbReference type="EC" id="2.7.13.3" evidence="2"/>